<keyword evidence="3" id="KW-1185">Reference proteome</keyword>
<gene>
    <name evidence="2" type="ORF">RND71_038990</name>
</gene>
<protein>
    <submittedName>
        <fullName evidence="2">Uncharacterized protein</fullName>
    </submittedName>
</protein>
<dbReference type="EMBL" id="JAVYJV010000021">
    <property type="protein sequence ID" value="KAK4343174.1"/>
    <property type="molecule type" value="Genomic_DNA"/>
</dbReference>
<accession>A0AAE1R1S5</accession>
<organism evidence="2 3">
    <name type="scientific">Anisodus tanguticus</name>
    <dbReference type="NCBI Taxonomy" id="243964"/>
    <lineage>
        <taxon>Eukaryota</taxon>
        <taxon>Viridiplantae</taxon>
        <taxon>Streptophyta</taxon>
        <taxon>Embryophyta</taxon>
        <taxon>Tracheophyta</taxon>
        <taxon>Spermatophyta</taxon>
        <taxon>Magnoliopsida</taxon>
        <taxon>eudicotyledons</taxon>
        <taxon>Gunneridae</taxon>
        <taxon>Pentapetalae</taxon>
        <taxon>asterids</taxon>
        <taxon>lamiids</taxon>
        <taxon>Solanales</taxon>
        <taxon>Solanaceae</taxon>
        <taxon>Solanoideae</taxon>
        <taxon>Hyoscyameae</taxon>
        <taxon>Anisodus</taxon>
    </lineage>
</organism>
<feature type="region of interest" description="Disordered" evidence="1">
    <location>
        <begin position="35"/>
        <end position="89"/>
    </location>
</feature>
<evidence type="ECO:0000256" key="1">
    <source>
        <dbReference type="SAM" id="MobiDB-lite"/>
    </source>
</evidence>
<reference evidence="2" key="1">
    <citation type="submission" date="2023-12" db="EMBL/GenBank/DDBJ databases">
        <title>Genome assembly of Anisodus tanguticus.</title>
        <authorList>
            <person name="Wang Y.-J."/>
        </authorList>
    </citation>
    <scope>NUCLEOTIDE SEQUENCE</scope>
    <source>
        <strain evidence="2">KB-2021</strain>
        <tissue evidence="2">Leaf</tissue>
    </source>
</reference>
<evidence type="ECO:0000313" key="3">
    <source>
        <dbReference type="Proteomes" id="UP001291623"/>
    </source>
</evidence>
<proteinExistence type="predicted"/>
<comment type="caution">
    <text evidence="2">The sequence shown here is derived from an EMBL/GenBank/DDBJ whole genome shotgun (WGS) entry which is preliminary data.</text>
</comment>
<dbReference type="AlphaFoldDB" id="A0AAE1R1S5"/>
<sequence length="89" mass="9636">MENNQADTDAPDSVKVTQKDFVARFSTRWRYIPGKPAASSSHIQQDDTPDINDVSSTVGYVGDTSEKTSQESIASDKSVDAIAATEARK</sequence>
<dbReference type="Proteomes" id="UP001291623">
    <property type="component" value="Unassembled WGS sequence"/>
</dbReference>
<evidence type="ECO:0000313" key="2">
    <source>
        <dbReference type="EMBL" id="KAK4343174.1"/>
    </source>
</evidence>
<name>A0AAE1R1S5_9SOLA</name>